<dbReference type="SMART" id="SM00516">
    <property type="entry name" value="SEC14"/>
    <property type="match status" value="1"/>
</dbReference>
<evidence type="ECO:0000313" key="5">
    <source>
        <dbReference type="Proteomes" id="UP000242457"/>
    </source>
</evidence>
<evidence type="ECO:0000256" key="1">
    <source>
        <dbReference type="SAM" id="Phobius"/>
    </source>
</evidence>
<dbReference type="Pfam" id="PF00635">
    <property type="entry name" value="Motile_Sperm"/>
    <property type="match status" value="1"/>
</dbReference>
<feature type="domain" description="CRAL-TRIO" evidence="2">
    <location>
        <begin position="79"/>
        <end position="236"/>
    </location>
</feature>
<keyword evidence="1" id="KW-0812">Transmembrane</keyword>
<dbReference type="PANTHER" id="PTHR46384:SF1">
    <property type="entry name" value="MOTILE SPERM DOMAIN-CONTAINING PROTEIN 2"/>
    <property type="match status" value="1"/>
</dbReference>
<name>A0A2A3E587_APICC</name>
<evidence type="ECO:0000313" key="4">
    <source>
        <dbReference type="EMBL" id="PBC26897.1"/>
    </source>
</evidence>
<dbReference type="InterPro" id="IPR008962">
    <property type="entry name" value="PapD-like_sf"/>
</dbReference>
<accession>A0A2A3E587</accession>
<keyword evidence="1" id="KW-1133">Transmembrane helix</keyword>
<dbReference type="EMBL" id="KZ288364">
    <property type="protein sequence ID" value="PBC26897.1"/>
    <property type="molecule type" value="Genomic_DNA"/>
</dbReference>
<dbReference type="CDD" id="cd00170">
    <property type="entry name" value="SEC14"/>
    <property type="match status" value="1"/>
</dbReference>
<dbReference type="Proteomes" id="UP000242457">
    <property type="component" value="Unassembled WGS sequence"/>
</dbReference>
<feature type="transmembrane region" description="Helical" evidence="1">
    <location>
        <begin position="446"/>
        <end position="469"/>
    </location>
</feature>
<dbReference type="InterPro" id="IPR013783">
    <property type="entry name" value="Ig-like_fold"/>
</dbReference>
<keyword evidence="1" id="KW-0472">Membrane</keyword>
<dbReference type="OrthoDB" id="75724at2759"/>
<proteinExistence type="predicted"/>
<protein>
    <submittedName>
        <fullName evidence="4">Motile sperm domain-containing protein</fullName>
    </submittedName>
</protein>
<dbReference type="Pfam" id="PF00650">
    <property type="entry name" value="CRAL_TRIO"/>
    <property type="match status" value="1"/>
</dbReference>
<dbReference type="PANTHER" id="PTHR46384">
    <property type="entry name" value="MOTILE SPERM DOMAIN-CONTAINING PROTEIN 2"/>
    <property type="match status" value="1"/>
</dbReference>
<evidence type="ECO:0000259" key="3">
    <source>
        <dbReference type="PROSITE" id="PS50202"/>
    </source>
</evidence>
<dbReference type="GO" id="GO:0012505">
    <property type="term" value="C:endomembrane system"/>
    <property type="evidence" value="ECO:0007669"/>
    <property type="project" value="TreeGrafter"/>
</dbReference>
<dbReference type="STRING" id="94128.A0A2A3E587"/>
<dbReference type="GO" id="GO:0140284">
    <property type="term" value="C:endoplasmic reticulum-endosome membrane contact site"/>
    <property type="evidence" value="ECO:0007669"/>
    <property type="project" value="TreeGrafter"/>
</dbReference>
<dbReference type="SUPFAM" id="SSF46938">
    <property type="entry name" value="CRAL/TRIO N-terminal domain"/>
    <property type="match status" value="1"/>
</dbReference>
<dbReference type="PROSITE" id="PS50202">
    <property type="entry name" value="MSP"/>
    <property type="match status" value="1"/>
</dbReference>
<gene>
    <name evidence="4" type="ORF">APICC_04403</name>
</gene>
<dbReference type="Gene3D" id="2.60.40.10">
    <property type="entry name" value="Immunoglobulins"/>
    <property type="match status" value="1"/>
</dbReference>
<dbReference type="PROSITE" id="PS50191">
    <property type="entry name" value="CRAL_TRIO"/>
    <property type="match status" value="1"/>
</dbReference>
<dbReference type="InterPro" id="IPR036273">
    <property type="entry name" value="CRAL/TRIO_N_dom_sf"/>
</dbReference>
<dbReference type="SUPFAM" id="SSF49354">
    <property type="entry name" value="PapD-like"/>
    <property type="match status" value="1"/>
</dbReference>
<dbReference type="Gene3D" id="3.40.525.10">
    <property type="entry name" value="CRAL-TRIO lipid binding domain"/>
    <property type="match status" value="1"/>
</dbReference>
<dbReference type="InterPro" id="IPR053012">
    <property type="entry name" value="ER-organelle_contact"/>
</dbReference>
<feature type="domain" description="MSP" evidence="3">
    <location>
        <begin position="284"/>
        <end position="403"/>
    </location>
</feature>
<evidence type="ECO:0000259" key="2">
    <source>
        <dbReference type="PROSITE" id="PS50191"/>
    </source>
</evidence>
<sequence>MEVRTELISHLREKFFKKLDDEGPPDPSFHPADIARVKENNNWLRRFLEHNENNIQESLNMLWDTCIWRSKFGTNEITEENVRKDYLDIGLCFIHGKDKDGKTMFVIKCSLHTKGSKEFNQLQKLVVYWFERLERLTNGNQISLFFDMSDTGILNMDMEFIKYLINLCKSYYPNFLNYIIIFEMPWILNTAFKIIKSWLPPKAIPKIKFVHKGNIHELVDPNDVLTCWGGSNEYLFKFVSEAQNNIDTTMNGKFDSRKVHFAEGSPLTEQSPSGFGEQSTEDQLLSIEPDAVIFNKSGNEIGGSILLKNVTSDKPLSYKVKTTSPGKFRVRPSSGILLPQEQRSISVVVQQEHNVRALLHVDKFLVMCLPLKDPNTSAQELAALWKSEKPAEEHKLKCCYGGIMNNEVLKLNSISGISENSQIDTLSRKIAHLKESNTKMHSEVVFLKHLLLLSMIVTITVAIIIVYILKIDIKNSMDQHSRMDQACDIHHEI</sequence>
<dbReference type="AlphaFoldDB" id="A0A2A3E587"/>
<organism evidence="4 5">
    <name type="scientific">Apis cerana cerana</name>
    <name type="common">Oriental honeybee</name>
    <dbReference type="NCBI Taxonomy" id="94128"/>
    <lineage>
        <taxon>Eukaryota</taxon>
        <taxon>Metazoa</taxon>
        <taxon>Ecdysozoa</taxon>
        <taxon>Arthropoda</taxon>
        <taxon>Hexapoda</taxon>
        <taxon>Insecta</taxon>
        <taxon>Pterygota</taxon>
        <taxon>Neoptera</taxon>
        <taxon>Endopterygota</taxon>
        <taxon>Hymenoptera</taxon>
        <taxon>Apocrita</taxon>
        <taxon>Aculeata</taxon>
        <taxon>Apoidea</taxon>
        <taxon>Anthophila</taxon>
        <taxon>Apidae</taxon>
        <taxon>Apis</taxon>
    </lineage>
</organism>
<dbReference type="InterPro" id="IPR000535">
    <property type="entry name" value="MSP_dom"/>
</dbReference>
<reference evidence="4 5" key="1">
    <citation type="submission" date="2014-07" db="EMBL/GenBank/DDBJ databases">
        <title>Genomic and transcriptomic analysis on Apis cerana provide comprehensive insights into honey bee biology.</title>
        <authorList>
            <person name="Diao Q."/>
            <person name="Sun L."/>
            <person name="Zheng H."/>
            <person name="Zheng H."/>
            <person name="Xu S."/>
            <person name="Wang S."/>
            <person name="Zeng Z."/>
            <person name="Hu F."/>
            <person name="Su S."/>
            <person name="Wu J."/>
        </authorList>
    </citation>
    <scope>NUCLEOTIDE SEQUENCE [LARGE SCALE GENOMIC DNA]</scope>
    <source>
        <tissue evidence="4">Pupae without intestine</tissue>
    </source>
</reference>
<dbReference type="InterPro" id="IPR036865">
    <property type="entry name" value="CRAL-TRIO_dom_sf"/>
</dbReference>
<dbReference type="SUPFAM" id="SSF52087">
    <property type="entry name" value="CRAL/TRIO domain"/>
    <property type="match status" value="1"/>
</dbReference>
<keyword evidence="5" id="KW-1185">Reference proteome</keyword>
<dbReference type="InterPro" id="IPR001251">
    <property type="entry name" value="CRAL-TRIO_dom"/>
</dbReference>